<evidence type="ECO:0000313" key="2">
    <source>
        <dbReference type="Proteomes" id="UP000054018"/>
    </source>
</evidence>
<reference evidence="1 2" key="1">
    <citation type="submission" date="2014-04" db="EMBL/GenBank/DDBJ databases">
        <authorList>
            <consortium name="DOE Joint Genome Institute"/>
            <person name="Kuo A."/>
            <person name="Kohler A."/>
            <person name="Costa M.D."/>
            <person name="Nagy L.G."/>
            <person name="Floudas D."/>
            <person name="Copeland A."/>
            <person name="Barry K.W."/>
            <person name="Cichocki N."/>
            <person name="Veneault-Fourrey C."/>
            <person name="LaButti K."/>
            <person name="Lindquist E.A."/>
            <person name="Lipzen A."/>
            <person name="Lundell T."/>
            <person name="Morin E."/>
            <person name="Murat C."/>
            <person name="Sun H."/>
            <person name="Tunlid A."/>
            <person name="Henrissat B."/>
            <person name="Grigoriev I.V."/>
            <person name="Hibbett D.S."/>
            <person name="Martin F."/>
            <person name="Nordberg H.P."/>
            <person name="Cantor M.N."/>
            <person name="Hua S.X."/>
        </authorList>
    </citation>
    <scope>NUCLEOTIDE SEQUENCE [LARGE SCALE GENOMIC DNA]</scope>
    <source>
        <strain evidence="1 2">441</strain>
    </source>
</reference>
<accession>A0A0C9ZVP5</accession>
<evidence type="ECO:0000313" key="1">
    <source>
        <dbReference type="EMBL" id="KIK26297.1"/>
    </source>
</evidence>
<dbReference type="Proteomes" id="UP000054018">
    <property type="component" value="Unassembled WGS sequence"/>
</dbReference>
<reference evidence="2" key="2">
    <citation type="submission" date="2015-01" db="EMBL/GenBank/DDBJ databases">
        <title>Evolutionary Origins and Diversification of the Mycorrhizal Mutualists.</title>
        <authorList>
            <consortium name="DOE Joint Genome Institute"/>
            <consortium name="Mycorrhizal Genomics Consortium"/>
            <person name="Kohler A."/>
            <person name="Kuo A."/>
            <person name="Nagy L.G."/>
            <person name="Floudas D."/>
            <person name="Copeland A."/>
            <person name="Barry K.W."/>
            <person name="Cichocki N."/>
            <person name="Veneault-Fourrey C."/>
            <person name="LaButti K."/>
            <person name="Lindquist E.A."/>
            <person name="Lipzen A."/>
            <person name="Lundell T."/>
            <person name="Morin E."/>
            <person name="Murat C."/>
            <person name="Riley R."/>
            <person name="Ohm R."/>
            <person name="Sun H."/>
            <person name="Tunlid A."/>
            <person name="Henrissat B."/>
            <person name="Grigoriev I.V."/>
            <person name="Hibbett D.S."/>
            <person name="Martin F."/>
        </authorList>
    </citation>
    <scope>NUCLEOTIDE SEQUENCE [LARGE SCALE GENOMIC DNA]</scope>
    <source>
        <strain evidence="2">441</strain>
    </source>
</reference>
<gene>
    <name evidence="1" type="ORF">PISMIDRAFT_271608</name>
</gene>
<dbReference type="AlphaFoldDB" id="A0A0C9ZVP5"/>
<name>A0A0C9ZVP5_9AGAM</name>
<dbReference type="HOGENOM" id="CLU_2832126_0_0_1"/>
<protein>
    <submittedName>
        <fullName evidence="1">Uncharacterized protein</fullName>
    </submittedName>
</protein>
<dbReference type="EMBL" id="KN833702">
    <property type="protein sequence ID" value="KIK26297.1"/>
    <property type="molecule type" value="Genomic_DNA"/>
</dbReference>
<sequence>MTSSGSQPSKYSVSYGRRQISFGQSKEPPSTLTTLWSTWSYIRTYKSTFYNVLIFARSTAAKIHQH</sequence>
<keyword evidence="2" id="KW-1185">Reference proteome</keyword>
<organism evidence="1 2">
    <name type="scientific">Pisolithus microcarpus 441</name>
    <dbReference type="NCBI Taxonomy" id="765257"/>
    <lineage>
        <taxon>Eukaryota</taxon>
        <taxon>Fungi</taxon>
        <taxon>Dikarya</taxon>
        <taxon>Basidiomycota</taxon>
        <taxon>Agaricomycotina</taxon>
        <taxon>Agaricomycetes</taxon>
        <taxon>Agaricomycetidae</taxon>
        <taxon>Boletales</taxon>
        <taxon>Sclerodermatineae</taxon>
        <taxon>Pisolithaceae</taxon>
        <taxon>Pisolithus</taxon>
    </lineage>
</organism>
<proteinExistence type="predicted"/>